<evidence type="ECO:0000256" key="1">
    <source>
        <dbReference type="SAM" id="SignalP"/>
    </source>
</evidence>
<gene>
    <name evidence="2" type="ORF">SEVIR_5G000200v2</name>
</gene>
<dbReference type="EMBL" id="CM016556">
    <property type="protein sequence ID" value="TKW11865.1"/>
    <property type="molecule type" value="Genomic_DNA"/>
</dbReference>
<organism evidence="2 3">
    <name type="scientific">Setaria viridis</name>
    <name type="common">Green bristlegrass</name>
    <name type="synonym">Setaria italica subsp. viridis</name>
    <dbReference type="NCBI Taxonomy" id="4556"/>
    <lineage>
        <taxon>Eukaryota</taxon>
        <taxon>Viridiplantae</taxon>
        <taxon>Streptophyta</taxon>
        <taxon>Embryophyta</taxon>
        <taxon>Tracheophyta</taxon>
        <taxon>Spermatophyta</taxon>
        <taxon>Magnoliopsida</taxon>
        <taxon>Liliopsida</taxon>
        <taxon>Poales</taxon>
        <taxon>Poaceae</taxon>
        <taxon>PACMAD clade</taxon>
        <taxon>Panicoideae</taxon>
        <taxon>Panicodae</taxon>
        <taxon>Paniceae</taxon>
        <taxon>Cenchrinae</taxon>
        <taxon>Setaria</taxon>
    </lineage>
</organism>
<dbReference type="Gramene" id="TKW11865">
    <property type="protein sequence ID" value="TKW11865"/>
    <property type="gene ID" value="SEVIR_5G000200v2"/>
</dbReference>
<dbReference type="InterPro" id="IPR009003">
    <property type="entry name" value="Peptidase_S1_PA"/>
</dbReference>
<feature type="signal peptide" evidence="1">
    <location>
        <begin position="1"/>
        <end position="18"/>
    </location>
</feature>
<dbReference type="SUPFAM" id="SSF50494">
    <property type="entry name" value="Trypsin-like serine proteases"/>
    <property type="match status" value="1"/>
</dbReference>
<evidence type="ECO:0000313" key="3">
    <source>
        <dbReference type="Proteomes" id="UP000298652"/>
    </source>
</evidence>
<evidence type="ECO:0000313" key="2">
    <source>
        <dbReference type="EMBL" id="TKW11865.1"/>
    </source>
</evidence>
<sequence length="169" mass="18372">MRMWRLTLPIVSIADSFASFMLNKPKGTNPVAVVHISESGPLINEDAYTLGYQNPLVPTTHLSPGSVRFVGEADFVHNCATTIGAAFGSPVFTVDGVLVGICFDNRGAVRAYKVQSIKQHVLKIQTPIKSKAKDMLQAFIDQKNVLLEKRKTPVDSSAEASNKSKTTLL</sequence>
<name>A0A4U6UAW4_SETVI</name>
<accession>A0A4U6UAW4</accession>
<keyword evidence="3" id="KW-1185">Reference proteome</keyword>
<feature type="chain" id="PRO_5020694866" description="Peptidase S1 domain-containing protein" evidence="1">
    <location>
        <begin position="19"/>
        <end position="169"/>
    </location>
</feature>
<proteinExistence type="predicted"/>
<dbReference type="AlphaFoldDB" id="A0A4U6UAW4"/>
<dbReference type="Proteomes" id="UP000298652">
    <property type="component" value="Chromosome 5"/>
</dbReference>
<keyword evidence="1" id="KW-0732">Signal</keyword>
<reference evidence="2" key="1">
    <citation type="submission" date="2019-03" db="EMBL/GenBank/DDBJ databases">
        <title>WGS assembly of Setaria viridis.</title>
        <authorList>
            <person name="Huang P."/>
            <person name="Jenkins J."/>
            <person name="Grimwood J."/>
            <person name="Barry K."/>
            <person name="Healey A."/>
            <person name="Mamidi S."/>
            <person name="Sreedasyam A."/>
            <person name="Shu S."/>
            <person name="Feldman M."/>
            <person name="Wu J."/>
            <person name="Yu Y."/>
            <person name="Chen C."/>
            <person name="Johnson J."/>
            <person name="Rokhsar D."/>
            <person name="Baxter I."/>
            <person name="Schmutz J."/>
            <person name="Brutnell T."/>
            <person name="Kellogg E."/>
        </authorList>
    </citation>
    <scope>NUCLEOTIDE SEQUENCE [LARGE SCALE GENOMIC DNA]</scope>
</reference>
<evidence type="ECO:0008006" key="4">
    <source>
        <dbReference type="Google" id="ProtNLM"/>
    </source>
</evidence>
<protein>
    <recommendedName>
        <fullName evidence="4">Peptidase S1 domain-containing protein</fullName>
    </recommendedName>
</protein>